<evidence type="ECO:0000313" key="1">
    <source>
        <dbReference type="EMBL" id="GGZ17444.1"/>
    </source>
</evidence>
<accession>A0A918PQ28</accession>
<sequence length="1043" mass="117047">MSANCKKILDILRRDGTERASSLNASLDPDHLNLHDLGTSDWILFAINFSKHISYFSTKSAEEATGNWEAFFKTFDPKGLLKADSSAYDLDSLRENINETLSQIEFQGTLSPHLTLFVSFLNLLTKSQESFNGLTKRHLDFYYQQVLQIEKEALVPDKVYVIFELAKGLSSGLIPQGTLLDAGKDPLGQKLSYKTSTESSVNTAQIEAIQSLYHDIKVINSEIDFHDSSLDSGTVVIAPMANSFDGQGADFPTGEQKWWPFGYTEHCNASTLRPALPTAPIGFAIASSLLQMAEGTRFIDLTFTFDTAYYPQKIDTSQLNDALSLEITSPKGWLLSPDISLSIEPEEDEDPKVFNIKAILSPEAAAISNYEVKVHGKNYATVLPILKVNLDTAIPEGYKLFRLLSNPKFVKIDISTTVLDGSSLIIESDIAKLNPKKPFLPFGPRPLRGSSFSLYSPEAATKPVKQITFAMDFLNLPEDLVAHYIAYKDKDGNAEIDSLDYFGVKIVQASVSKSQNLFGAEEEPNEFAIELESNSNLWNKPADAKVKVSLSNSFLHEKYPHYYTLATLVNQESITLEQIPNEPYTPIAENIKYSYTASQTIYSENLGLESQFGFFHDYPYGNISISHESEFITLFPQISKGGSLYIGLRDAGELQQVSILFQLAEGSENPTLEDIFEGDEKIKWSYLVNDRWVDFPPGSITKNQSPRFLKTGIITFTIPKEASSLHSLMPAGVKWLRASMDKAYDVVSQFLQINTQAVEAEYYQDQEILGAHLPEGIKPKTISKLQKRLSWVKKIEQPFASFDGQIQSDELYYQGISERLRHKNRAVTSWDYEHLILHKFKAIYKVKCLNHSCDSSFQSPGNITIVLVPDTIRQSVYDIYQPRVSQGMLNQVSTYVNSLNSFQVQAKVINPRYHEVQIRLKVKFREGLDFSIYKSILNDAIRAYLSPWAFDRELTVSFGIALHRSQLIHHLEKLGYVDYLEDVMLLQAAAGSSPCESVFEESPNQVYIRPEHPAAILVSAKSHQISASTTACETIQAQTIEEC</sequence>
<dbReference type="AlphaFoldDB" id="A0A918PQ28"/>
<comment type="caution">
    <text evidence="1">The sequence shown here is derived from an EMBL/GenBank/DDBJ whole genome shotgun (WGS) entry which is preliminary data.</text>
</comment>
<proteinExistence type="predicted"/>
<reference evidence="1" key="2">
    <citation type="submission" date="2020-09" db="EMBL/GenBank/DDBJ databases">
        <authorList>
            <person name="Sun Q."/>
            <person name="Kim S."/>
        </authorList>
    </citation>
    <scope>NUCLEOTIDE SEQUENCE</scope>
    <source>
        <strain evidence="1">KCTC 12368</strain>
    </source>
</reference>
<protein>
    <recommendedName>
        <fullName evidence="3">Baseplate J-like protein</fullName>
    </recommendedName>
</protein>
<gene>
    <name evidence="1" type="ORF">GCM10007049_07450</name>
</gene>
<evidence type="ECO:0000313" key="2">
    <source>
        <dbReference type="Proteomes" id="UP000619457"/>
    </source>
</evidence>
<dbReference type="RefSeq" id="WP_018473981.1">
    <property type="nucleotide sequence ID" value="NZ_BMWX01000001.1"/>
</dbReference>
<reference evidence="1" key="1">
    <citation type="journal article" date="2014" name="Int. J. Syst. Evol. Microbiol.">
        <title>Complete genome sequence of Corynebacterium casei LMG S-19264T (=DSM 44701T), isolated from a smear-ripened cheese.</title>
        <authorList>
            <consortium name="US DOE Joint Genome Institute (JGI-PGF)"/>
            <person name="Walter F."/>
            <person name="Albersmeier A."/>
            <person name="Kalinowski J."/>
            <person name="Ruckert C."/>
        </authorList>
    </citation>
    <scope>NUCLEOTIDE SEQUENCE</scope>
    <source>
        <strain evidence="1">KCTC 12368</strain>
    </source>
</reference>
<dbReference type="EMBL" id="BMWX01000001">
    <property type="protein sequence ID" value="GGZ17444.1"/>
    <property type="molecule type" value="Genomic_DNA"/>
</dbReference>
<organism evidence="1 2">
    <name type="scientific">Echinicola pacifica</name>
    <dbReference type="NCBI Taxonomy" id="346377"/>
    <lineage>
        <taxon>Bacteria</taxon>
        <taxon>Pseudomonadati</taxon>
        <taxon>Bacteroidota</taxon>
        <taxon>Cytophagia</taxon>
        <taxon>Cytophagales</taxon>
        <taxon>Cyclobacteriaceae</taxon>
        <taxon>Echinicola</taxon>
    </lineage>
</organism>
<evidence type="ECO:0008006" key="3">
    <source>
        <dbReference type="Google" id="ProtNLM"/>
    </source>
</evidence>
<dbReference type="Proteomes" id="UP000619457">
    <property type="component" value="Unassembled WGS sequence"/>
</dbReference>
<keyword evidence="2" id="KW-1185">Reference proteome</keyword>
<name>A0A918PQ28_9BACT</name>